<name>A0A0B2QX76_GLYSO</name>
<dbReference type="AlphaFoldDB" id="A0A0B2QX76"/>
<keyword evidence="2" id="KW-0833">Ubl conjugation pathway</keyword>
<evidence type="ECO:0000259" key="4">
    <source>
        <dbReference type="PROSITE" id="PS50127"/>
    </source>
</evidence>
<organism evidence="5">
    <name type="scientific">Glycine soja</name>
    <name type="common">Wild soybean</name>
    <dbReference type="NCBI Taxonomy" id="3848"/>
    <lineage>
        <taxon>Eukaryota</taxon>
        <taxon>Viridiplantae</taxon>
        <taxon>Streptophyta</taxon>
        <taxon>Embryophyta</taxon>
        <taxon>Tracheophyta</taxon>
        <taxon>Spermatophyta</taxon>
        <taxon>Magnoliopsida</taxon>
        <taxon>eudicotyledons</taxon>
        <taxon>Gunneridae</taxon>
        <taxon>Pentapetalae</taxon>
        <taxon>rosids</taxon>
        <taxon>fabids</taxon>
        <taxon>Fabales</taxon>
        <taxon>Fabaceae</taxon>
        <taxon>Papilionoideae</taxon>
        <taxon>50 kb inversion clade</taxon>
        <taxon>NPAAA clade</taxon>
        <taxon>indigoferoid/millettioid clade</taxon>
        <taxon>Phaseoleae</taxon>
        <taxon>Glycine</taxon>
        <taxon>Glycine subgen. Soja</taxon>
    </lineage>
</organism>
<dbReference type="PANTHER" id="PTHR46116">
    <property type="entry name" value="(E3-INDEPENDENT) E2 UBIQUITIN-CONJUGATING ENZYME"/>
    <property type="match status" value="1"/>
</dbReference>
<dbReference type="PROSITE" id="PS50127">
    <property type="entry name" value="UBC_2"/>
    <property type="match status" value="1"/>
</dbReference>
<dbReference type="Proteomes" id="UP000053555">
    <property type="component" value="Unassembled WGS sequence"/>
</dbReference>
<feature type="domain" description="UBC core" evidence="4">
    <location>
        <begin position="296"/>
        <end position="363"/>
    </location>
</feature>
<protein>
    <submittedName>
        <fullName evidence="5">Putative ubiquitin-conjugating enzyme E2 25</fullName>
    </submittedName>
</protein>
<feature type="region of interest" description="Disordered" evidence="3">
    <location>
        <begin position="111"/>
        <end position="148"/>
    </location>
</feature>
<dbReference type="SUPFAM" id="SSF54495">
    <property type="entry name" value="UBC-like"/>
    <property type="match status" value="1"/>
</dbReference>
<gene>
    <name evidence="5" type="ORF">glysoja_047218</name>
</gene>
<evidence type="ECO:0000256" key="3">
    <source>
        <dbReference type="SAM" id="MobiDB-lite"/>
    </source>
</evidence>
<evidence type="ECO:0000313" key="5">
    <source>
        <dbReference type="EMBL" id="KHN24388.1"/>
    </source>
</evidence>
<dbReference type="PANTHER" id="PTHR46116:SF41">
    <property type="entry name" value="UBIQUITIN-CONJUGATING ENZYME E2 25-RELATED"/>
    <property type="match status" value="1"/>
</dbReference>
<reference evidence="5" key="1">
    <citation type="submission" date="2014-07" db="EMBL/GenBank/DDBJ databases">
        <title>Identification of a novel salt tolerance gene in wild soybean by whole-genome sequencing.</title>
        <authorList>
            <person name="Lam H.-M."/>
            <person name="Qi X."/>
            <person name="Li M.-W."/>
            <person name="Liu X."/>
            <person name="Xie M."/>
            <person name="Ni M."/>
            <person name="Xu X."/>
        </authorList>
    </citation>
    <scope>NUCLEOTIDE SEQUENCE [LARGE SCALE GENOMIC DNA]</scope>
    <source>
        <tissue evidence="5">Root</tissue>
    </source>
</reference>
<dbReference type="InterPro" id="IPR016135">
    <property type="entry name" value="UBQ-conjugating_enzyme/RWD"/>
</dbReference>
<evidence type="ECO:0000256" key="2">
    <source>
        <dbReference type="ARBA" id="ARBA00022786"/>
    </source>
</evidence>
<dbReference type="EMBL" id="KN655311">
    <property type="protein sequence ID" value="KHN24388.1"/>
    <property type="molecule type" value="Genomic_DNA"/>
</dbReference>
<accession>A0A0B2QX76</accession>
<keyword evidence="1" id="KW-0808">Transferase</keyword>
<dbReference type="GO" id="GO:0061631">
    <property type="term" value="F:ubiquitin conjugating enzyme activity"/>
    <property type="evidence" value="ECO:0007669"/>
    <property type="project" value="TreeGrafter"/>
</dbReference>
<dbReference type="InterPro" id="IPR000608">
    <property type="entry name" value="UBC"/>
</dbReference>
<sequence>MDPNVIEIPPPTANNNNTCNSIKQKEAIFHHEVINTDKDNDSTKLILFGQKVGKGKAIQTTHQNMEVCEDVIGKSRWTYGHSSSSESSNDEEDDDNCFDFFSKDYMTSQSSLSLEPTIKDPPGVQYSQTPLSKKKSNGSQQRRRKLKLPWEMGSSKSFEISMMTIYNPYHSNFVGPAYHHPGSKSINQMWSTNAYNLQAFPNYNYYYPYDYNYTAPFAHHFHVPPGPLIHNSWVYNSVGDGNNEATANNTIATISDEARGEILRKFQSFKQFDVIEDVSDHHFVHANSSMEQHSKHWAKRIQGEWKSLEKDLPDSIFVRVYESRIDLLRAVIIGAKGTPYHDGLFFFDVFFSSGYPHVPPNFKDFVAGNFCSRAHDILVACKAYIDGAQVGCVVKGGAQDVDQGDSSSSVQFRTSLAAFVNMLVNEFTQVGAKDCDKVFPLTAVGNSSSEMLTTVGNPSGVKLTAVGNMSGEMVAAVGNASGEMLVAAASIP</sequence>
<evidence type="ECO:0000256" key="1">
    <source>
        <dbReference type="ARBA" id="ARBA00022679"/>
    </source>
</evidence>
<feature type="compositionally biased region" description="Basic residues" evidence="3">
    <location>
        <begin position="132"/>
        <end position="147"/>
    </location>
</feature>
<dbReference type="Pfam" id="PF00179">
    <property type="entry name" value="UQ_con"/>
    <property type="match status" value="1"/>
</dbReference>
<dbReference type="Gene3D" id="3.10.110.10">
    <property type="entry name" value="Ubiquitin Conjugating Enzyme"/>
    <property type="match status" value="1"/>
</dbReference>
<proteinExistence type="predicted"/>